<dbReference type="PROSITE" id="PS51257">
    <property type="entry name" value="PROKAR_LIPOPROTEIN"/>
    <property type="match status" value="1"/>
</dbReference>
<dbReference type="GeneID" id="300180402"/>
<dbReference type="Proteomes" id="UP000057389">
    <property type="component" value="Unassembled WGS sequence"/>
</dbReference>
<name>A0A109D5H0_9VIBR</name>
<feature type="chain" id="PRO_5007133775" description="Lipoprotein" evidence="1">
    <location>
        <begin position="25"/>
        <end position="206"/>
    </location>
</feature>
<organism evidence="2 3">
    <name type="scientific">Vibrio toranzoniae</name>
    <dbReference type="NCBI Taxonomy" id="1194427"/>
    <lineage>
        <taxon>Bacteria</taxon>
        <taxon>Pseudomonadati</taxon>
        <taxon>Pseudomonadota</taxon>
        <taxon>Gammaproteobacteria</taxon>
        <taxon>Vibrionales</taxon>
        <taxon>Vibrionaceae</taxon>
        <taxon>Vibrio</taxon>
    </lineage>
</organism>
<keyword evidence="1" id="KW-0732">Signal</keyword>
<protein>
    <recommendedName>
        <fullName evidence="4">Lipoprotein</fullName>
    </recommendedName>
</protein>
<keyword evidence="3" id="KW-1185">Reference proteome</keyword>
<accession>A0A109D5H0</accession>
<evidence type="ECO:0000313" key="3">
    <source>
        <dbReference type="Proteomes" id="UP000057389"/>
    </source>
</evidence>
<reference evidence="2 3" key="1">
    <citation type="submission" date="2015-11" db="EMBL/GenBank/DDBJ databases">
        <title>Draft WGS of Vibrio toranzoniae.</title>
        <authorList>
            <person name="Lasa A."/>
            <person name="Romalde J.L."/>
        </authorList>
    </citation>
    <scope>NUCLEOTIDE SEQUENCE [LARGE SCALE GENOMIC DNA]</scope>
    <source>
        <strain evidence="2 3">Vb 10.8</strain>
    </source>
</reference>
<dbReference type="EMBL" id="LMXU01000033">
    <property type="protein sequence ID" value="KWT99244.1"/>
    <property type="molecule type" value="Genomic_DNA"/>
</dbReference>
<sequence>MKKLVSLLLVAVSLGLSGCATVLTAEQSAPQLSVVPQDKALTIAVIDKRPYVLEQDKEPKFEGIIRSSLGIPYSYNTATQQPMSQFLTDRLVAGLKKQQVTVDSVETTPNEDITKVVEQMKAFDNKSMMFVLNEWKYDFHAFTDNSWYNVNVIIYDEAGKKLLSKNFQGENDVPDGGAIINEMQLIYKQRFEEIFQDVEVKSALLN</sequence>
<comment type="caution">
    <text evidence="2">The sequence shown here is derived from an EMBL/GenBank/DDBJ whole genome shotgun (WGS) entry which is preliminary data.</text>
</comment>
<dbReference type="OrthoDB" id="6989177at2"/>
<dbReference type="RefSeq" id="WP_060469459.1">
    <property type="nucleotide sequence ID" value="NZ_AP025515.1"/>
</dbReference>
<evidence type="ECO:0000256" key="1">
    <source>
        <dbReference type="SAM" id="SignalP"/>
    </source>
</evidence>
<evidence type="ECO:0000313" key="2">
    <source>
        <dbReference type="EMBL" id="KWT99244.1"/>
    </source>
</evidence>
<proteinExistence type="predicted"/>
<feature type="signal peptide" evidence="1">
    <location>
        <begin position="1"/>
        <end position="24"/>
    </location>
</feature>
<evidence type="ECO:0008006" key="4">
    <source>
        <dbReference type="Google" id="ProtNLM"/>
    </source>
</evidence>
<gene>
    <name evidence="2" type="ORF">APQ14_16565</name>
</gene>
<dbReference type="AlphaFoldDB" id="A0A109D5H0"/>